<feature type="compositionally biased region" description="Basic residues" evidence="1">
    <location>
        <begin position="64"/>
        <end position="77"/>
    </location>
</feature>
<feature type="region of interest" description="Disordered" evidence="1">
    <location>
        <begin position="52"/>
        <end position="103"/>
    </location>
</feature>
<dbReference type="Proteomes" id="UP001501020">
    <property type="component" value="Unassembled WGS sequence"/>
</dbReference>
<evidence type="ECO:0000313" key="2">
    <source>
        <dbReference type="EMBL" id="GAA2163467.1"/>
    </source>
</evidence>
<organism evidence="2 3">
    <name type="scientific">Actinomadura napierensis</name>
    <dbReference type="NCBI Taxonomy" id="267854"/>
    <lineage>
        <taxon>Bacteria</taxon>
        <taxon>Bacillati</taxon>
        <taxon>Actinomycetota</taxon>
        <taxon>Actinomycetes</taxon>
        <taxon>Streptosporangiales</taxon>
        <taxon>Thermomonosporaceae</taxon>
        <taxon>Actinomadura</taxon>
    </lineage>
</organism>
<keyword evidence="3" id="KW-1185">Reference proteome</keyword>
<accession>A0ABN3AEP3</accession>
<sequence length="103" mass="10987">MCAPAVRARPRVPSLIEIGTAHAVTNSAHTETPANRRICPPYVPVCGKQCGNAKAPRPGVRLPAHARPRDRRGRGRARGPGALSRLSAGRHSSPWPPPDCMDS</sequence>
<evidence type="ECO:0000256" key="1">
    <source>
        <dbReference type="SAM" id="MobiDB-lite"/>
    </source>
</evidence>
<proteinExistence type="predicted"/>
<feature type="compositionally biased region" description="Pro residues" evidence="1">
    <location>
        <begin position="94"/>
        <end position="103"/>
    </location>
</feature>
<reference evidence="2 3" key="1">
    <citation type="journal article" date="2019" name="Int. J. Syst. Evol. Microbiol.">
        <title>The Global Catalogue of Microorganisms (GCM) 10K type strain sequencing project: providing services to taxonomists for standard genome sequencing and annotation.</title>
        <authorList>
            <consortium name="The Broad Institute Genomics Platform"/>
            <consortium name="The Broad Institute Genome Sequencing Center for Infectious Disease"/>
            <person name="Wu L."/>
            <person name="Ma J."/>
        </authorList>
    </citation>
    <scope>NUCLEOTIDE SEQUENCE [LARGE SCALE GENOMIC DNA]</scope>
    <source>
        <strain evidence="2 3">JCM 13850</strain>
    </source>
</reference>
<evidence type="ECO:0000313" key="3">
    <source>
        <dbReference type="Proteomes" id="UP001501020"/>
    </source>
</evidence>
<comment type="caution">
    <text evidence="2">The sequence shown here is derived from an EMBL/GenBank/DDBJ whole genome shotgun (WGS) entry which is preliminary data.</text>
</comment>
<protein>
    <submittedName>
        <fullName evidence="2">Uncharacterized protein</fullName>
    </submittedName>
</protein>
<dbReference type="EMBL" id="BAAAMR010000111">
    <property type="protein sequence ID" value="GAA2163467.1"/>
    <property type="molecule type" value="Genomic_DNA"/>
</dbReference>
<name>A0ABN3AEP3_9ACTN</name>
<gene>
    <name evidence="2" type="ORF">GCM10009727_79900</name>
</gene>